<dbReference type="Proteomes" id="UP001296873">
    <property type="component" value="Unassembled WGS sequence"/>
</dbReference>
<dbReference type="Pfam" id="PF20142">
    <property type="entry name" value="Scaffold"/>
    <property type="match status" value="1"/>
</dbReference>
<keyword evidence="4 7" id="KW-0133">Cell shape</keyword>
<dbReference type="InterPro" id="IPR005490">
    <property type="entry name" value="LD_TPept_cat_dom"/>
</dbReference>
<dbReference type="Pfam" id="PF03734">
    <property type="entry name" value="YkuD"/>
    <property type="match status" value="1"/>
</dbReference>
<sequence length="454" mass="49294">MQAAGQHGLAPGDYDADRLARALARIDAAGARERARLELRLTAAFLRYLGDLRHGRAPFRPAGHAETQLQVSAWLADVRQARAVDVHLAALAPRHAGYRALARALTTHQAIQAAGGWPELATGPVLQEGDRGDRVAILHRRLAASGDLAGYAPEPDRFGPALAAAVQRFQARHGLVPDGVVAARTRAALNVSAGARAAQIARNLERLRWHRPADGLSVRVNVPGFRMTLLDGGTPVMHARAIVGMAARPTPVFADRITHLVFNPSWTVPRSIARADLLPRIRRDPGYLTRANMQVYAGWGADAPTLRPAAVSWDRAADRLGSYRLVQAPGPGNPLGRVKFMFPNRHNVYIHDTPETGLFGHARRTYSSGCIRIDRPMALARALLARTDGWTPARIDRAVASGRTVRARLETPVPVRIVYRTAWVDADGTLQLRADVYGRDAELARRMASAQGGS</sequence>
<dbReference type="PANTHER" id="PTHR41533">
    <property type="entry name" value="L,D-TRANSPEPTIDASE HI_1667-RELATED"/>
    <property type="match status" value="1"/>
</dbReference>
<gene>
    <name evidence="9" type="ORF">CKO28_21245</name>
</gene>
<dbReference type="SUPFAM" id="SSF141523">
    <property type="entry name" value="L,D-transpeptidase catalytic domain-like"/>
    <property type="match status" value="1"/>
</dbReference>
<dbReference type="PROSITE" id="PS52029">
    <property type="entry name" value="LD_TPASE"/>
    <property type="match status" value="1"/>
</dbReference>
<dbReference type="InterPro" id="IPR002477">
    <property type="entry name" value="Peptidoglycan-bd-like"/>
</dbReference>
<dbReference type="Pfam" id="PF01471">
    <property type="entry name" value="PG_binding_1"/>
    <property type="match status" value="1"/>
</dbReference>
<dbReference type="CDD" id="cd16913">
    <property type="entry name" value="YkuD_like"/>
    <property type="match status" value="1"/>
</dbReference>
<evidence type="ECO:0000256" key="1">
    <source>
        <dbReference type="ARBA" id="ARBA00004752"/>
    </source>
</evidence>
<evidence type="ECO:0000256" key="7">
    <source>
        <dbReference type="PROSITE-ProRule" id="PRU01373"/>
    </source>
</evidence>
<evidence type="ECO:0000256" key="3">
    <source>
        <dbReference type="ARBA" id="ARBA00022679"/>
    </source>
</evidence>
<evidence type="ECO:0000256" key="4">
    <source>
        <dbReference type="ARBA" id="ARBA00022960"/>
    </source>
</evidence>
<organism evidence="9 10">
    <name type="scientific">Rhodovibrio sodomensis</name>
    <dbReference type="NCBI Taxonomy" id="1088"/>
    <lineage>
        <taxon>Bacteria</taxon>
        <taxon>Pseudomonadati</taxon>
        <taxon>Pseudomonadota</taxon>
        <taxon>Alphaproteobacteria</taxon>
        <taxon>Rhodospirillales</taxon>
        <taxon>Rhodovibrionaceae</taxon>
        <taxon>Rhodovibrio</taxon>
    </lineage>
</organism>
<dbReference type="SUPFAM" id="SSF47090">
    <property type="entry name" value="PGBD-like"/>
    <property type="match status" value="1"/>
</dbReference>
<protein>
    <recommendedName>
        <fullName evidence="8">L,D-TPase catalytic domain-containing protein</fullName>
    </recommendedName>
</protein>
<keyword evidence="6 7" id="KW-0961">Cell wall biogenesis/degradation</keyword>
<evidence type="ECO:0000256" key="5">
    <source>
        <dbReference type="ARBA" id="ARBA00022984"/>
    </source>
</evidence>
<dbReference type="Gene3D" id="1.10.101.10">
    <property type="entry name" value="PGBD-like superfamily/PGBD"/>
    <property type="match status" value="1"/>
</dbReference>
<comment type="pathway">
    <text evidence="1 7">Cell wall biogenesis; peptidoglycan biosynthesis.</text>
</comment>
<feature type="domain" description="L,D-TPase catalytic" evidence="8">
    <location>
        <begin position="216"/>
        <end position="396"/>
    </location>
</feature>
<dbReference type="InterPro" id="IPR045380">
    <property type="entry name" value="LD_TPept_scaffold_dom"/>
</dbReference>
<keyword evidence="3" id="KW-0808">Transferase</keyword>
<dbReference type="InterPro" id="IPR038063">
    <property type="entry name" value="Transpep_catalytic_dom"/>
</dbReference>
<dbReference type="InterPro" id="IPR052905">
    <property type="entry name" value="LD-transpeptidase_YkuD-like"/>
</dbReference>
<accession>A0ABS1DKN3</accession>
<comment type="similarity">
    <text evidence="2">Belongs to the YkuD family.</text>
</comment>
<evidence type="ECO:0000256" key="2">
    <source>
        <dbReference type="ARBA" id="ARBA00005992"/>
    </source>
</evidence>
<keyword evidence="5 7" id="KW-0573">Peptidoglycan synthesis</keyword>
<proteinExistence type="inferred from homology"/>
<comment type="caution">
    <text evidence="9">The sequence shown here is derived from an EMBL/GenBank/DDBJ whole genome shotgun (WGS) entry which is preliminary data.</text>
</comment>
<evidence type="ECO:0000313" key="10">
    <source>
        <dbReference type="Proteomes" id="UP001296873"/>
    </source>
</evidence>
<feature type="active site" description="Nucleophile" evidence="7">
    <location>
        <position position="370"/>
    </location>
</feature>
<evidence type="ECO:0000256" key="6">
    <source>
        <dbReference type="ARBA" id="ARBA00023316"/>
    </source>
</evidence>
<dbReference type="EMBL" id="NRRL01000100">
    <property type="protein sequence ID" value="MBK1670551.1"/>
    <property type="molecule type" value="Genomic_DNA"/>
</dbReference>
<dbReference type="InterPro" id="IPR036365">
    <property type="entry name" value="PGBD-like_sf"/>
</dbReference>
<reference evidence="9 10" key="1">
    <citation type="journal article" date="2020" name="Microorganisms">
        <title>Osmotic Adaptation and Compatible Solute Biosynthesis of Phototrophic Bacteria as Revealed from Genome Analyses.</title>
        <authorList>
            <person name="Imhoff J.F."/>
            <person name="Rahn T."/>
            <person name="Kunzel S."/>
            <person name="Keller A."/>
            <person name="Neulinger S.C."/>
        </authorList>
    </citation>
    <scope>NUCLEOTIDE SEQUENCE [LARGE SCALE GENOMIC DNA]</scope>
    <source>
        <strain evidence="9 10">DSM 9895</strain>
    </source>
</reference>
<evidence type="ECO:0000313" key="9">
    <source>
        <dbReference type="EMBL" id="MBK1670551.1"/>
    </source>
</evidence>
<feature type="active site" description="Proton donor/acceptor" evidence="7">
    <location>
        <position position="351"/>
    </location>
</feature>
<name>A0ABS1DKN3_9PROT</name>
<dbReference type="PANTHER" id="PTHR41533:SF2">
    <property type="entry name" value="BLR7131 PROTEIN"/>
    <property type="match status" value="1"/>
</dbReference>
<keyword evidence="10" id="KW-1185">Reference proteome</keyword>
<dbReference type="InterPro" id="IPR036366">
    <property type="entry name" value="PGBDSf"/>
</dbReference>
<evidence type="ECO:0000259" key="8">
    <source>
        <dbReference type="PROSITE" id="PS52029"/>
    </source>
</evidence>
<dbReference type="Gene3D" id="2.40.440.10">
    <property type="entry name" value="L,D-transpeptidase catalytic domain-like"/>
    <property type="match status" value="1"/>
</dbReference>